<keyword evidence="4" id="KW-1185">Reference proteome</keyword>
<accession>A0A9P0FN20</accession>
<dbReference type="InterPro" id="IPR037445">
    <property type="entry name" value="MAGE"/>
</dbReference>
<evidence type="ECO:0000313" key="4">
    <source>
        <dbReference type="Proteomes" id="UP001154078"/>
    </source>
</evidence>
<organism evidence="3 4">
    <name type="scientific">Brassicogethes aeneus</name>
    <name type="common">Rape pollen beetle</name>
    <name type="synonym">Meligethes aeneus</name>
    <dbReference type="NCBI Taxonomy" id="1431903"/>
    <lineage>
        <taxon>Eukaryota</taxon>
        <taxon>Metazoa</taxon>
        <taxon>Ecdysozoa</taxon>
        <taxon>Arthropoda</taxon>
        <taxon>Hexapoda</taxon>
        <taxon>Insecta</taxon>
        <taxon>Pterygota</taxon>
        <taxon>Neoptera</taxon>
        <taxon>Endopterygota</taxon>
        <taxon>Coleoptera</taxon>
        <taxon>Polyphaga</taxon>
        <taxon>Cucujiformia</taxon>
        <taxon>Nitidulidae</taxon>
        <taxon>Meligethinae</taxon>
        <taxon>Brassicogethes</taxon>
    </lineage>
</organism>
<dbReference type="Pfam" id="PF01454">
    <property type="entry name" value="MAGE"/>
    <property type="match status" value="1"/>
</dbReference>
<reference evidence="3" key="1">
    <citation type="submission" date="2021-12" db="EMBL/GenBank/DDBJ databases">
        <authorList>
            <person name="King R."/>
        </authorList>
    </citation>
    <scope>NUCLEOTIDE SEQUENCE</scope>
</reference>
<dbReference type="PANTHER" id="PTHR11736">
    <property type="entry name" value="MELANOMA-ASSOCIATED ANTIGEN MAGE ANTIGEN"/>
    <property type="match status" value="1"/>
</dbReference>
<protein>
    <recommendedName>
        <fullName evidence="2">MAGE domain-containing protein</fullName>
    </recommendedName>
</protein>
<dbReference type="FunFam" id="1.10.10.1210:FF:000001">
    <property type="entry name" value="melanoma-associated antigen D1"/>
    <property type="match status" value="1"/>
</dbReference>
<dbReference type="OrthoDB" id="205198at2759"/>
<feature type="domain" description="MAGE" evidence="2">
    <location>
        <begin position="46"/>
        <end position="248"/>
    </location>
</feature>
<dbReference type="PANTHER" id="PTHR11736:SF14">
    <property type="entry name" value="NSE3 HOMOLOG, SMC5-SMC6 COMPLEX COMPONENT"/>
    <property type="match status" value="1"/>
</dbReference>
<feature type="region of interest" description="Disordered" evidence="1">
    <location>
        <begin position="1"/>
        <end position="31"/>
    </location>
</feature>
<feature type="compositionally biased region" description="Polar residues" evidence="1">
    <location>
        <begin position="8"/>
        <end position="21"/>
    </location>
</feature>
<dbReference type="InterPro" id="IPR041899">
    <property type="entry name" value="MAGE_WH2"/>
</dbReference>
<dbReference type="AlphaFoldDB" id="A0A9P0FN20"/>
<dbReference type="Proteomes" id="UP001154078">
    <property type="component" value="Chromosome 9"/>
</dbReference>
<dbReference type="GO" id="GO:0005634">
    <property type="term" value="C:nucleus"/>
    <property type="evidence" value="ECO:0007669"/>
    <property type="project" value="TreeGrafter"/>
</dbReference>
<dbReference type="InterPro" id="IPR002190">
    <property type="entry name" value="MHD_dom"/>
</dbReference>
<dbReference type="PROSITE" id="PS50838">
    <property type="entry name" value="MAGE"/>
    <property type="match status" value="1"/>
</dbReference>
<evidence type="ECO:0000313" key="3">
    <source>
        <dbReference type="EMBL" id="CAH0563730.1"/>
    </source>
</evidence>
<evidence type="ECO:0000256" key="1">
    <source>
        <dbReference type="SAM" id="MobiDB-lite"/>
    </source>
</evidence>
<name>A0A9P0FN20_BRAAE</name>
<dbReference type="EMBL" id="OV121140">
    <property type="protein sequence ID" value="CAH0563730.1"/>
    <property type="molecule type" value="Genomic_DNA"/>
</dbReference>
<dbReference type="Gene3D" id="1.10.10.1200">
    <property type="entry name" value="MAGE homology domain, winged helix WH1 motif"/>
    <property type="match status" value="1"/>
</dbReference>
<dbReference type="Gene3D" id="1.10.10.1210">
    <property type="entry name" value="MAGE homology domain, winged helix WH2 motif"/>
    <property type="match status" value="1"/>
</dbReference>
<evidence type="ECO:0000259" key="2">
    <source>
        <dbReference type="PROSITE" id="PS50838"/>
    </source>
</evidence>
<gene>
    <name evidence="3" type="ORF">MELIAE_LOCUS12478</name>
</gene>
<dbReference type="SMART" id="SM01373">
    <property type="entry name" value="MAGE"/>
    <property type="match status" value="1"/>
</dbReference>
<proteinExistence type="predicted"/>
<sequence length="272" mass="30812">MSRKGGFSKSQTLPTNNKSKGQSGGGRSLTQPTIVDAFGEGSAASLEEQVDDVVRFFVLKGGEQIVKRSEVHKHVLPKAGRYYERVMERAVIVLRKVYGFNLILIDATANTPKSYILSNALSYKDDETLSDDEVPEDANKILLMLILTHIFMSNCSVNEGSVFGFLKKLNIDVNVRHPVFGIAKEYITNTLTKLKYLNIEADPATKQIYYHWGVRSEKEISKHDILKFVCKIYKDRVPENWDNQIQQAREQCLDNVKIHENGENICPPMETE</sequence>
<dbReference type="InterPro" id="IPR041898">
    <property type="entry name" value="MAGE_WH1"/>
</dbReference>